<dbReference type="InterPro" id="IPR029058">
    <property type="entry name" value="AB_hydrolase_fold"/>
</dbReference>
<dbReference type="GO" id="GO:0016787">
    <property type="term" value="F:hydrolase activity"/>
    <property type="evidence" value="ECO:0007669"/>
    <property type="project" value="UniProtKB-KW"/>
</dbReference>
<keyword evidence="3" id="KW-0378">Hydrolase</keyword>
<feature type="non-terminal residue" evidence="3">
    <location>
        <position position="157"/>
    </location>
</feature>
<feature type="signal peptide" evidence="1">
    <location>
        <begin position="1"/>
        <end position="19"/>
    </location>
</feature>
<organism evidence="3 4">
    <name type="scientific">Eiseniibacteriota bacterium</name>
    <dbReference type="NCBI Taxonomy" id="2212470"/>
    <lineage>
        <taxon>Bacteria</taxon>
        <taxon>Candidatus Eiseniibacteriota</taxon>
    </lineage>
</organism>
<dbReference type="InterPro" id="IPR000383">
    <property type="entry name" value="Xaa-Pro-like_dom"/>
</dbReference>
<reference evidence="3" key="1">
    <citation type="submission" date="2020-04" db="EMBL/GenBank/DDBJ databases">
        <authorList>
            <person name="Zhang T."/>
        </authorList>
    </citation>
    <scope>NUCLEOTIDE SEQUENCE</scope>
    <source>
        <strain evidence="3">HKST-UBA01</strain>
    </source>
</reference>
<dbReference type="InterPro" id="IPR005674">
    <property type="entry name" value="CocE/Ser_esterase"/>
</dbReference>
<name>A0A956M1W9_UNCEI</name>
<protein>
    <submittedName>
        <fullName evidence="3">CocE/NonD family hydrolase</fullName>
    </submittedName>
</protein>
<proteinExistence type="predicted"/>
<gene>
    <name evidence="3" type="ORF">KC729_18575</name>
</gene>
<dbReference type="NCBIfam" id="TIGR00976">
    <property type="entry name" value="CocE_NonD"/>
    <property type="match status" value="1"/>
</dbReference>
<evidence type="ECO:0000313" key="3">
    <source>
        <dbReference type="EMBL" id="MCA9729694.1"/>
    </source>
</evidence>
<accession>A0A956M1W9</accession>
<dbReference type="AlphaFoldDB" id="A0A956M1W9"/>
<comment type="caution">
    <text evidence="3">The sequence shown here is derived from an EMBL/GenBank/DDBJ whole genome shotgun (WGS) entry which is preliminary data.</text>
</comment>
<dbReference type="Pfam" id="PF02129">
    <property type="entry name" value="Peptidase_S15"/>
    <property type="match status" value="1"/>
</dbReference>
<reference evidence="3" key="2">
    <citation type="journal article" date="2021" name="Microbiome">
        <title>Successional dynamics and alternative stable states in a saline activated sludge microbial community over 9 years.</title>
        <authorList>
            <person name="Wang Y."/>
            <person name="Ye J."/>
            <person name="Ju F."/>
            <person name="Liu L."/>
            <person name="Boyd J.A."/>
            <person name="Deng Y."/>
            <person name="Parks D.H."/>
            <person name="Jiang X."/>
            <person name="Yin X."/>
            <person name="Woodcroft B.J."/>
            <person name="Tyson G.W."/>
            <person name="Hugenholtz P."/>
            <person name="Polz M.F."/>
            <person name="Zhang T."/>
        </authorList>
    </citation>
    <scope>NUCLEOTIDE SEQUENCE</scope>
    <source>
        <strain evidence="3">HKST-UBA01</strain>
    </source>
</reference>
<evidence type="ECO:0000313" key="4">
    <source>
        <dbReference type="Proteomes" id="UP000697710"/>
    </source>
</evidence>
<dbReference type="SUPFAM" id="SSF53474">
    <property type="entry name" value="alpha/beta-Hydrolases"/>
    <property type="match status" value="1"/>
</dbReference>
<dbReference type="EMBL" id="JAGQHR010000804">
    <property type="protein sequence ID" value="MCA9729694.1"/>
    <property type="molecule type" value="Genomic_DNA"/>
</dbReference>
<keyword evidence="1" id="KW-0732">Signal</keyword>
<sequence length="157" mass="17292">MLRRLWLILLVSLPSSLFAGGYPTVEHRSIAMSDGILLNTDIYYPQDGQDPWPVILYRTPYGIAGDNVSWVTGAGYVAVCQDTRGRFGSQGVDRLFMDDGWGPDHQDGLETAQWILRQPWCNQKIGTLGGSARGITQNQLAGALPPNLRCQYVVVAP</sequence>
<feature type="chain" id="PRO_5036776273" evidence="1">
    <location>
        <begin position="20"/>
        <end position="157"/>
    </location>
</feature>
<evidence type="ECO:0000259" key="2">
    <source>
        <dbReference type="Pfam" id="PF02129"/>
    </source>
</evidence>
<feature type="domain" description="Xaa-Pro dipeptidyl-peptidase-like" evidence="2">
    <location>
        <begin position="34"/>
        <end position="155"/>
    </location>
</feature>
<evidence type="ECO:0000256" key="1">
    <source>
        <dbReference type="SAM" id="SignalP"/>
    </source>
</evidence>
<dbReference type="Gene3D" id="3.40.50.1820">
    <property type="entry name" value="alpha/beta hydrolase"/>
    <property type="match status" value="1"/>
</dbReference>
<dbReference type="Proteomes" id="UP000697710">
    <property type="component" value="Unassembled WGS sequence"/>
</dbReference>